<dbReference type="Proteomes" id="UP001589818">
    <property type="component" value="Unassembled WGS sequence"/>
</dbReference>
<name>A0ABV6J676_9BACL</name>
<accession>A0ABV6J676</accession>
<proteinExistence type="predicted"/>
<evidence type="ECO:0000313" key="2">
    <source>
        <dbReference type="Proteomes" id="UP001589818"/>
    </source>
</evidence>
<evidence type="ECO:0000313" key="1">
    <source>
        <dbReference type="EMBL" id="MFC0391380.1"/>
    </source>
</evidence>
<dbReference type="RefSeq" id="WP_204819967.1">
    <property type="nucleotide sequence ID" value="NZ_JANHOF010000006.1"/>
</dbReference>
<keyword evidence="2" id="KW-1185">Reference proteome</keyword>
<protein>
    <submittedName>
        <fullName evidence="1">Uncharacterized protein</fullName>
    </submittedName>
</protein>
<organism evidence="1 2">
    <name type="scientific">Paenibacillus mendelii</name>
    <dbReference type="NCBI Taxonomy" id="206163"/>
    <lineage>
        <taxon>Bacteria</taxon>
        <taxon>Bacillati</taxon>
        <taxon>Bacillota</taxon>
        <taxon>Bacilli</taxon>
        <taxon>Bacillales</taxon>
        <taxon>Paenibacillaceae</taxon>
        <taxon>Paenibacillus</taxon>
    </lineage>
</organism>
<comment type="caution">
    <text evidence="1">The sequence shown here is derived from an EMBL/GenBank/DDBJ whole genome shotgun (WGS) entry which is preliminary data.</text>
</comment>
<gene>
    <name evidence="1" type="ORF">ACFFJ8_08340</name>
</gene>
<reference evidence="1 2" key="1">
    <citation type="submission" date="2024-09" db="EMBL/GenBank/DDBJ databases">
        <authorList>
            <person name="Sun Q."/>
            <person name="Mori K."/>
        </authorList>
    </citation>
    <scope>NUCLEOTIDE SEQUENCE [LARGE SCALE GENOMIC DNA]</scope>
    <source>
        <strain evidence="1 2">CCM 4839</strain>
    </source>
</reference>
<dbReference type="EMBL" id="JBHLVF010000011">
    <property type="protein sequence ID" value="MFC0391380.1"/>
    <property type="molecule type" value="Genomic_DNA"/>
</dbReference>
<sequence length="56" mass="6274">MKPISGLPQRSLLFSSLTTLKAYVLQHKNADVGTWRSRNIRDNVNNAEGVFGQTSR</sequence>